<evidence type="ECO:0000256" key="1">
    <source>
        <dbReference type="SAM" id="Phobius"/>
    </source>
</evidence>
<keyword evidence="1" id="KW-1133">Transmembrane helix</keyword>
<dbReference type="PROSITE" id="PS00409">
    <property type="entry name" value="PROKAR_NTER_METHYL"/>
    <property type="match status" value="1"/>
</dbReference>
<evidence type="ECO:0000313" key="3">
    <source>
        <dbReference type="Proteomes" id="UP000306585"/>
    </source>
</evidence>
<keyword evidence="1" id="KW-0812">Transmembrane</keyword>
<reference evidence="2 3" key="1">
    <citation type="journal article" date="2019" name="Appl. Environ. Microbiol.">
        <title>Environmental Evidence and Genomic Insight of Iron-oxidizing Bacteria Preference Towards More Corrosion Resistant Stainless Steel at Higher Salinities.</title>
        <authorList>
            <person name="Garrison C.E."/>
            <person name="Price K.A."/>
            <person name="Field E.K."/>
        </authorList>
    </citation>
    <scope>NUCLEOTIDE SEQUENCE [LARGE SCALE GENOMIC DNA]</scope>
    <source>
        <strain evidence="2 3">P3</strain>
    </source>
</reference>
<comment type="caution">
    <text evidence="2">The sequence shown here is derived from an EMBL/GenBank/DDBJ whole genome shotgun (WGS) entry which is preliminary data.</text>
</comment>
<dbReference type="NCBIfam" id="TIGR02532">
    <property type="entry name" value="IV_pilin_GFxxxE"/>
    <property type="match status" value="1"/>
</dbReference>
<feature type="transmembrane region" description="Helical" evidence="1">
    <location>
        <begin position="12"/>
        <end position="29"/>
    </location>
</feature>
<dbReference type="EMBL" id="VBRY01000003">
    <property type="protein sequence ID" value="TLS68357.1"/>
    <property type="molecule type" value="Genomic_DNA"/>
</dbReference>
<dbReference type="InterPro" id="IPR012902">
    <property type="entry name" value="N_methyl_site"/>
</dbReference>
<keyword evidence="1" id="KW-0472">Membrane</keyword>
<protein>
    <submittedName>
        <fullName evidence="2">Prepilin-type N-terminal cleavage/methylation domain-containing protein</fullName>
    </submittedName>
</protein>
<proteinExistence type="predicted"/>
<accession>A0A5R9GWE2</accession>
<dbReference type="AlphaFoldDB" id="A0A5R9GWE2"/>
<sequence length="161" mass="17048">MSMRAKQQGFTLIEILIALVVVSVGVLALSKFTVSIMGSGQVSGERLTAVHLAEQVLEQWQHDANDFAPLISSACGLTAAASQPAYPRTSVCTPTTGVAVSYTVVVNQSVATGPLPASLSTMGTFTSHGFLSTPRTRLVTVSWSHKGITRMIYLTHLSQAQ</sequence>
<organism evidence="2 3">
    <name type="scientific">Mariprofundus erugo</name>
    <dbReference type="NCBI Taxonomy" id="2528639"/>
    <lineage>
        <taxon>Bacteria</taxon>
        <taxon>Pseudomonadati</taxon>
        <taxon>Pseudomonadota</taxon>
        <taxon>Candidatius Mariprofundia</taxon>
        <taxon>Mariprofundales</taxon>
        <taxon>Mariprofundaceae</taxon>
        <taxon>Mariprofundus</taxon>
    </lineage>
</organism>
<dbReference type="Pfam" id="PF07963">
    <property type="entry name" value="N_methyl"/>
    <property type="match status" value="1"/>
</dbReference>
<gene>
    <name evidence="2" type="ORF">FEF65_04780</name>
</gene>
<keyword evidence="3" id="KW-1185">Reference proteome</keyword>
<dbReference type="Proteomes" id="UP000306585">
    <property type="component" value="Unassembled WGS sequence"/>
</dbReference>
<evidence type="ECO:0000313" key="2">
    <source>
        <dbReference type="EMBL" id="TLS68357.1"/>
    </source>
</evidence>
<name>A0A5R9GWE2_9PROT</name>